<dbReference type="InterPro" id="IPR000467">
    <property type="entry name" value="G_patch_dom"/>
</dbReference>
<name>A0A6H0XP43_9PEZI</name>
<dbReference type="SMART" id="SM01173">
    <property type="entry name" value="DUF4187"/>
    <property type="match status" value="1"/>
</dbReference>
<feature type="domain" description="G-patch" evidence="2">
    <location>
        <begin position="67"/>
        <end position="113"/>
    </location>
</feature>
<proteinExistence type="predicted"/>
<dbReference type="EMBL" id="CP051139">
    <property type="protein sequence ID" value="QIW96397.1"/>
    <property type="molecule type" value="Genomic_DNA"/>
</dbReference>
<sequence>MADDEEDDYLSMSFAEPATKAKETSLQRTARLKREAAERARPLSKKELAAKAEAARDLALATKLDATTNKGAKLMAKMGFKGGALGAVGNQGRETPIEVLMKDDRGGIGMDSEKKRKIRELAEAHDAAEKKVKLTTEDYRERNRQDAEDKRVEGQWYGAMKVLEGFEDGQETHTTSEDQPPATRPQEERQPLRKINILYRPLEKGRREKEQKKKDMRSIYEDRVKPLAYVDDELDADDRLAVVDESYTELIEEDPELDEYEALPLQEKLSKVVDHLRQAHNYCFWCKYQYEDSSMDGCPGTSEDEHG</sequence>
<dbReference type="InterPro" id="IPR025239">
    <property type="entry name" value="DUF4187"/>
</dbReference>
<dbReference type="Proteomes" id="UP000503462">
    <property type="component" value="Chromosome 1"/>
</dbReference>
<evidence type="ECO:0000313" key="4">
    <source>
        <dbReference type="Proteomes" id="UP000503462"/>
    </source>
</evidence>
<reference evidence="3 4" key="1">
    <citation type="journal article" date="2016" name="Sci. Rep.">
        <title>Peltaster fructicola genome reveals evolution from an invasive phytopathogen to an ectophytic parasite.</title>
        <authorList>
            <person name="Xu C."/>
            <person name="Chen H."/>
            <person name="Gleason M.L."/>
            <person name="Xu J.R."/>
            <person name="Liu H."/>
            <person name="Zhang R."/>
            <person name="Sun G."/>
        </authorList>
    </citation>
    <scope>NUCLEOTIDE SEQUENCE [LARGE SCALE GENOMIC DNA]</scope>
    <source>
        <strain evidence="3 4">LNHT1506</strain>
    </source>
</reference>
<dbReference type="PROSITE" id="PS50174">
    <property type="entry name" value="G_PATCH"/>
    <property type="match status" value="1"/>
</dbReference>
<organism evidence="3 4">
    <name type="scientific">Peltaster fructicola</name>
    <dbReference type="NCBI Taxonomy" id="286661"/>
    <lineage>
        <taxon>Eukaryota</taxon>
        <taxon>Fungi</taxon>
        <taxon>Dikarya</taxon>
        <taxon>Ascomycota</taxon>
        <taxon>Pezizomycotina</taxon>
        <taxon>Dothideomycetes</taxon>
        <taxon>Dothideomycetes incertae sedis</taxon>
        <taxon>Peltaster</taxon>
    </lineage>
</organism>
<feature type="region of interest" description="Disordered" evidence="1">
    <location>
        <begin position="1"/>
        <end position="48"/>
    </location>
</feature>
<feature type="compositionally biased region" description="Basic and acidic residues" evidence="1">
    <location>
        <begin position="32"/>
        <end position="48"/>
    </location>
</feature>
<dbReference type="PANTHER" id="PTHR21032">
    <property type="entry name" value="G PATCH DOMAIN-CONTAINING PROTEIN 11"/>
    <property type="match status" value="1"/>
</dbReference>
<dbReference type="InterPro" id="IPR039249">
    <property type="entry name" value="GPATCH11"/>
</dbReference>
<dbReference type="PANTHER" id="PTHR21032:SF0">
    <property type="entry name" value="G PATCH DOMAIN-CONTAINING PROTEIN 11"/>
    <property type="match status" value="1"/>
</dbReference>
<accession>A0A6H0XP43</accession>
<feature type="region of interest" description="Disordered" evidence="1">
    <location>
        <begin position="163"/>
        <end position="195"/>
    </location>
</feature>
<dbReference type="AlphaFoldDB" id="A0A6H0XP43"/>
<dbReference type="Pfam" id="PF13821">
    <property type="entry name" value="DUF4187"/>
    <property type="match status" value="1"/>
</dbReference>
<protein>
    <recommendedName>
        <fullName evidence="2">G-patch domain-containing protein</fullName>
    </recommendedName>
</protein>
<dbReference type="GO" id="GO:0000776">
    <property type="term" value="C:kinetochore"/>
    <property type="evidence" value="ECO:0007669"/>
    <property type="project" value="TreeGrafter"/>
</dbReference>
<evidence type="ECO:0000259" key="2">
    <source>
        <dbReference type="PROSITE" id="PS50174"/>
    </source>
</evidence>
<dbReference type="SMART" id="SM00443">
    <property type="entry name" value="G_patch"/>
    <property type="match status" value="1"/>
</dbReference>
<evidence type="ECO:0000313" key="3">
    <source>
        <dbReference type="EMBL" id="QIW96397.1"/>
    </source>
</evidence>
<gene>
    <name evidence="3" type="ORF">AMS68_001915</name>
</gene>
<keyword evidence="4" id="KW-1185">Reference proteome</keyword>
<dbReference type="Pfam" id="PF01585">
    <property type="entry name" value="G-patch"/>
    <property type="match status" value="1"/>
</dbReference>
<dbReference type="GO" id="GO:0003676">
    <property type="term" value="F:nucleic acid binding"/>
    <property type="evidence" value="ECO:0007669"/>
    <property type="project" value="InterPro"/>
</dbReference>
<evidence type="ECO:0000256" key="1">
    <source>
        <dbReference type="SAM" id="MobiDB-lite"/>
    </source>
</evidence>
<dbReference type="OrthoDB" id="786951at2759"/>